<evidence type="ECO:0000256" key="5">
    <source>
        <dbReference type="ARBA" id="ARBA00022692"/>
    </source>
</evidence>
<dbReference type="OrthoDB" id="44736at2759"/>
<feature type="transmembrane region" description="Helical" evidence="8">
    <location>
        <begin position="236"/>
        <end position="253"/>
    </location>
</feature>
<dbReference type="EMBL" id="KZ819679">
    <property type="protein sequence ID" value="PWN24706.1"/>
    <property type="molecule type" value="Genomic_DNA"/>
</dbReference>
<sequence>MPLAPNGYEGERFKPAKVRLRDPIFLVLWLVVFGGFVGLSVYCLREYSISGVQGGIGDSTGGSSGTLNQHTAILLTLSCAVALVFSILYLILVRVATRFILELTLILSVIFNIGYAVYLWIEKFWSAAIIFTLFAILSIVSYFFMRSRIPLTRLLLKTVIDATKSHPSVYFWALLGTVIQAFFSIWTAWTLVSVYQRFSPSGAASSTGGNTGSGAVTGLIVFIGVAYYWTSELIKAVFFTTIAGTFGAWYYALPGDKARGASIKSFGRAISLSLGSLAFGSLIIALLDLLRAVLSIVQSSEAAGGDMVGAAIACVANCLLGCVQWAVELFNKYAYINIALYGNSYIKAAKETWRLVKDRGIDAIAQDCLTGIVFSFGSVIVGVITGIFAYVYLKRTDPTYINDQSSYISVILLVAVAMGIQICLSLGDGAINSGTSTLFVALAEDPYILQQKNPELFEMIRRTYPRVMQAVA</sequence>
<evidence type="ECO:0000313" key="10">
    <source>
        <dbReference type="Proteomes" id="UP000245884"/>
    </source>
</evidence>
<protein>
    <recommendedName>
        <fullName evidence="4 8">Protein PNS1</fullName>
    </recommendedName>
</protein>
<dbReference type="GeneID" id="37026654"/>
<dbReference type="RefSeq" id="XP_025359318.1">
    <property type="nucleotide sequence ID" value="XM_025504831.1"/>
</dbReference>
<feature type="transmembrane region" description="Helical" evidence="8">
    <location>
        <begin position="369"/>
        <end position="393"/>
    </location>
</feature>
<comment type="similarity">
    <text evidence="3 8">Belongs to the CTL (choline transporter-like) family.</text>
</comment>
<keyword evidence="7 8" id="KW-0472">Membrane</keyword>
<dbReference type="PANTHER" id="PTHR12385:SF4">
    <property type="entry name" value="PROTEIN PNS1"/>
    <property type="match status" value="1"/>
</dbReference>
<evidence type="ECO:0000256" key="1">
    <source>
        <dbReference type="ARBA" id="ARBA00002957"/>
    </source>
</evidence>
<dbReference type="InterPro" id="IPR007603">
    <property type="entry name" value="Choline_transptr-like"/>
</dbReference>
<dbReference type="Pfam" id="PF04515">
    <property type="entry name" value="Choline_transpo"/>
    <property type="match status" value="1"/>
</dbReference>
<feature type="transmembrane region" description="Helical" evidence="8">
    <location>
        <begin position="308"/>
        <end position="327"/>
    </location>
</feature>
<name>A0A316UHF9_9BASI</name>
<feature type="transmembrane region" description="Helical" evidence="8">
    <location>
        <begin position="99"/>
        <end position="118"/>
    </location>
</feature>
<feature type="transmembrane region" description="Helical" evidence="8">
    <location>
        <begin position="169"/>
        <end position="192"/>
    </location>
</feature>
<dbReference type="GO" id="GO:0005886">
    <property type="term" value="C:plasma membrane"/>
    <property type="evidence" value="ECO:0007669"/>
    <property type="project" value="UniProtKB-SubCell"/>
</dbReference>
<dbReference type="AlphaFoldDB" id="A0A316UHF9"/>
<evidence type="ECO:0000313" key="9">
    <source>
        <dbReference type="EMBL" id="PWN24706.1"/>
    </source>
</evidence>
<evidence type="ECO:0000256" key="6">
    <source>
        <dbReference type="ARBA" id="ARBA00022989"/>
    </source>
</evidence>
<keyword evidence="10" id="KW-1185">Reference proteome</keyword>
<keyword evidence="6 8" id="KW-1133">Transmembrane helix</keyword>
<comment type="function">
    <text evidence="1 8">Probably involved in transport through the plasma membrane.</text>
</comment>
<dbReference type="GO" id="GO:0022857">
    <property type="term" value="F:transmembrane transporter activity"/>
    <property type="evidence" value="ECO:0007669"/>
    <property type="project" value="UniProtKB-UniRule"/>
</dbReference>
<evidence type="ECO:0000256" key="4">
    <source>
        <dbReference type="ARBA" id="ARBA00015388"/>
    </source>
</evidence>
<gene>
    <name evidence="9" type="ORF">BDZ90DRAFT_228687</name>
</gene>
<reference evidence="9 10" key="1">
    <citation type="journal article" date="2018" name="Mol. Biol. Evol.">
        <title>Broad Genomic Sampling Reveals a Smut Pathogenic Ancestry of the Fungal Clade Ustilaginomycotina.</title>
        <authorList>
            <person name="Kijpornyongpan T."/>
            <person name="Mondo S.J."/>
            <person name="Barry K."/>
            <person name="Sandor L."/>
            <person name="Lee J."/>
            <person name="Lipzen A."/>
            <person name="Pangilinan J."/>
            <person name="LaButti K."/>
            <person name="Hainaut M."/>
            <person name="Henrissat B."/>
            <person name="Grigoriev I.V."/>
            <person name="Spatafora J.W."/>
            <person name="Aime M.C."/>
        </authorList>
    </citation>
    <scope>NUCLEOTIDE SEQUENCE [LARGE SCALE GENOMIC DNA]</scope>
    <source>
        <strain evidence="9 10">MCA 5214</strain>
    </source>
</reference>
<accession>A0A316UHF9</accession>
<keyword evidence="5 8" id="KW-0812">Transmembrane</keyword>
<evidence type="ECO:0000256" key="8">
    <source>
        <dbReference type="RuleBase" id="RU368066"/>
    </source>
</evidence>
<evidence type="ECO:0000256" key="2">
    <source>
        <dbReference type="ARBA" id="ARBA00004141"/>
    </source>
</evidence>
<dbReference type="STRING" id="1569628.A0A316UHF9"/>
<feature type="transmembrane region" description="Helical" evidence="8">
    <location>
        <begin position="265"/>
        <end position="287"/>
    </location>
</feature>
<feature type="transmembrane region" description="Helical" evidence="8">
    <location>
        <begin position="124"/>
        <end position="145"/>
    </location>
</feature>
<feature type="transmembrane region" description="Helical" evidence="8">
    <location>
        <begin position="24"/>
        <end position="42"/>
    </location>
</feature>
<dbReference type="PANTHER" id="PTHR12385">
    <property type="entry name" value="CHOLINE TRANSPORTER-LIKE (SLC FAMILY 44)"/>
    <property type="match status" value="1"/>
</dbReference>
<proteinExistence type="inferred from homology"/>
<evidence type="ECO:0000256" key="3">
    <source>
        <dbReference type="ARBA" id="ARBA00007168"/>
    </source>
</evidence>
<evidence type="ECO:0000256" key="7">
    <source>
        <dbReference type="ARBA" id="ARBA00023136"/>
    </source>
</evidence>
<feature type="transmembrane region" description="Helical" evidence="8">
    <location>
        <begin position="72"/>
        <end position="92"/>
    </location>
</feature>
<dbReference type="Proteomes" id="UP000245884">
    <property type="component" value="Unassembled WGS sequence"/>
</dbReference>
<feature type="transmembrane region" description="Helical" evidence="8">
    <location>
        <begin position="405"/>
        <end position="426"/>
    </location>
</feature>
<feature type="transmembrane region" description="Helical" evidence="8">
    <location>
        <begin position="212"/>
        <end position="229"/>
    </location>
</feature>
<comment type="subcellular location">
    <subcellularLocation>
        <location evidence="8">Cell membrane</location>
        <topology evidence="8">Multi-pass membrane protein</topology>
    </subcellularLocation>
    <subcellularLocation>
        <location evidence="2">Membrane</location>
        <topology evidence="2">Multi-pass membrane protein</topology>
    </subcellularLocation>
</comment>
<organism evidence="9 10">
    <name type="scientific">Jaminaea rosea</name>
    <dbReference type="NCBI Taxonomy" id="1569628"/>
    <lineage>
        <taxon>Eukaryota</taxon>
        <taxon>Fungi</taxon>
        <taxon>Dikarya</taxon>
        <taxon>Basidiomycota</taxon>
        <taxon>Ustilaginomycotina</taxon>
        <taxon>Exobasidiomycetes</taxon>
        <taxon>Microstromatales</taxon>
        <taxon>Microstromatales incertae sedis</taxon>
        <taxon>Jaminaea</taxon>
    </lineage>
</organism>